<feature type="transmembrane region" description="Helical" evidence="1">
    <location>
        <begin position="82"/>
        <end position="102"/>
    </location>
</feature>
<evidence type="ECO:0000313" key="2">
    <source>
        <dbReference type="EMBL" id="EFX83689.1"/>
    </source>
</evidence>
<dbReference type="HOGENOM" id="CLU_1908778_0_0_1"/>
<evidence type="ECO:0000256" key="1">
    <source>
        <dbReference type="SAM" id="Phobius"/>
    </source>
</evidence>
<sequence>MMKRPSSSRQRLLAGPSWTVGTKVIHRAFDDIALEELYQNYCQRSRESDLDCFFLTGCLVAVHSAVSFSLKQQDQTLQSRVLIGAGVSSVVAVAQASLGFYIRGRKKKKNSAAAATEGFTIEVLGVRKFAYFA</sequence>
<protein>
    <submittedName>
        <fullName evidence="2">Uncharacterized protein</fullName>
    </submittedName>
</protein>
<proteinExistence type="predicted"/>
<gene>
    <name evidence="2" type="ORF">DAPPUDRAFT_100369</name>
</gene>
<feature type="transmembrane region" description="Helical" evidence="1">
    <location>
        <begin position="52"/>
        <end position="70"/>
    </location>
</feature>
<dbReference type="EMBL" id="GL732536">
    <property type="protein sequence ID" value="EFX83689.1"/>
    <property type="molecule type" value="Genomic_DNA"/>
</dbReference>
<name>E9GA66_DAPPU</name>
<organism evidence="2 3">
    <name type="scientific">Daphnia pulex</name>
    <name type="common">Water flea</name>
    <dbReference type="NCBI Taxonomy" id="6669"/>
    <lineage>
        <taxon>Eukaryota</taxon>
        <taxon>Metazoa</taxon>
        <taxon>Ecdysozoa</taxon>
        <taxon>Arthropoda</taxon>
        <taxon>Crustacea</taxon>
        <taxon>Branchiopoda</taxon>
        <taxon>Diplostraca</taxon>
        <taxon>Cladocera</taxon>
        <taxon>Anomopoda</taxon>
        <taxon>Daphniidae</taxon>
        <taxon>Daphnia</taxon>
    </lineage>
</organism>
<dbReference type="Proteomes" id="UP000000305">
    <property type="component" value="Unassembled WGS sequence"/>
</dbReference>
<keyword evidence="1" id="KW-0472">Membrane</keyword>
<reference evidence="2 3" key="1">
    <citation type="journal article" date="2011" name="Science">
        <title>The ecoresponsive genome of Daphnia pulex.</title>
        <authorList>
            <person name="Colbourne J.K."/>
            <person name="Pfrender M.E."/>
            <person name="Gilbert D."/>
            <person name="Thomas W.K."/>
            <person name="Tucker A."/>
            <person name="Oakley T.H."/>
            <person name="Tokishita S."/>
            <person name="Aerts A."/>
            <person name="Arnold G.J."/>
            <person name="Basu M.K."/>
            <person name="Bauer D.J."/>
            <person name="Caceres C.E."/>
            <person name="Carmel L."/>
            <person name="Casola C."/>
            <person name="Choi J.H."/>
            <person name="Detter J.C."/>
            <person name="Dong Q."/>
            <person name="Dusheyko S."/>
            <person name="Eads B.D."/>
            <person name="Frohlich T."/>
            <person name="Geiler-Samerotte K.A."/>
            <person name="Gerlach D."/>
            <person name="Hatcher P."/>
            <person name="Jogdeo S."/>
            <person name="Krijgsveld J."/>
            <person name="Kriventseva E.V."/>
            <person name="Kultz D."/>
            <person name="Laforsch C."/>
            <person name="Lindquist E."/>
            <person name="Lopez J."/>
            <person name="Manak J.R."/>
            <person name="Muller J."/>
            <person name="Pangilinan J."/>
            <person name="Patwardhan R.P."/>
            <person name="Pitluck S."/>
            <person name="Pritham E.J."/>
            <person name="Rechtsteiner A."/>
            <person name="Rho M."/>
            <person name="Rogozin I.B."/>
            <person name="Sakarya O."/>
            <person name="Salamov A."/>
            <person name="Schaack S."/>
            <person name="Shapiro H."/>
            <person name="Shiga Y."/>
            <person name="Skalitzky C."/>
            <person name="Smith Z."/>
            <person name="Souvorov A."/>
            <person name="Sung W."/>
            <person name="Tang Z."/>
            <person name="Tsuchiya D."/>
            <person name="Tu H."/>
            <person name="Vos H."/>
            <person name="Wang M."/>
            <person name="Wolf Y.I."/>
            <person name="Yamagata H."/>
            <person name="Yamada T."/>
            <person name="Ye Y."/>
            <person name="Shaw J.R."/>
            <person name="Andrews J."/>
            <person name="Crease T.J."/>
            <person name="Tang H."/>
            <person name="Lucas S.M."/>
            <person name="Robertson H.M."/>
            <person name="Bork P."/>
            <person name="Koonin E.V."/>
            <person name="Zdobnov E.M."/>
            <person name="Grigoriev I.V."/>
            <person name="Lynch M."/>
            <person name="Boore J.L."/>
        </authorList>
    </citation>
    <scope>NUCLEOTIDE SEQUENCE [LARGE SCALE GENOMIC DNA]</scope>
</reference>
<dbReference type="InParanoid" id="E9GA66"/>
<dbReference type="AlphaFoldDB" id="E9GA66"/>
<dbReference type="KEGG" id="dpx:DAPPUDRAFT_100369"/>
<accession>E9GA66</accession>
<keyword evidence="1" id="KW-1133">Transmembrane helix</keyword>
<keyword evidence="3" id="KW-1185">Reference proteome</keyword>
<keyword evidence="1" id="KW-0812">Transmembrane</keyword>
<evidence type="ECO:0000313" key="3">
    <source>
        <dbReference type="Proteomes" id="UP000000305"/>
    </source>
</evidence>